<name>A0A4R9K777_9LEPT</name>
<dbReference type="EMBL" id="RQGD01000010">
    <property type="protein sequence ID" value="TGL62148.1"/>
    <property type="molecule type" value="Genomic_DNA"/>
</dbReference>
<keyword evidence="1" id="KW-0812">Transmembrane</keyword>
<accession>A0A4R9K777</accession>
<evidence type="ECO:0000313" key="3">
    <source>
        <dbReference type="Proteomes" id="UP000297693"/>
    </source>
</evidence>
<evidence type="ECO:0000256" key="1">
    <source>
        <dbReference type="SAM" id="Phobius"/>
    </source>
</evidence>
<keyword evidence="3" id="KW-1185">Reference proteome</keyword>
<evidence type="ECO:0000313" key="2">
    <source>
        <dbReference type="EMBL" id="TGL62148.1"/>
    </source>
</evidence>
<gene>
    <name evidence="2" type="ORF">EHQ58_02785</name>
</gene>
<feature type="transmembrane region" description="Helical" evidence="1">
    <location>
        <begin position="106"/>
        <end position="124"/>
    </location>
</feature>
<dbReference type="Proteomes" id="UP000297693">
    <property type="component" value="Unassembled WGS sequence"/>
</dbReference>
<feature type="transmembrane region" description="Helical" evidence="1">
    <location>
        <begin position="39"/>
        <end position="60"/>
    </location>
</feature>
<keyword evidence="1" id="KW-0472">Membrane</keyword>
<proteinExistence type="predicted"/>
<organism evidence="2 3">
    <name type="scientific">Leptospira ognonensis</name>
    <dbReference type="NCBI Taxonomy" id="2484945"/>
    <lineage>
        <taxon>Bacteria</taxon>
        <taxon>Pseudomonadati</taxon>
        <taxon>Spirochaetota</taxon>
        <taxon>Spirochaetia</taxon>
        <taxon>Leptospirales</taxon>
        <taxon>Leptospiraceae</taxon>
        <taxon>Leptospira</taxon>
    </lineage>
</organism>
<reference evidence="2" key="1">
    <citation type="journal article" date="2019" name="PLoS Negl. Trop. Dis.">
        <title>Revisiting the worldwide diversity of Leptospira species in the environment.</title>
        <authorList>
            <person name="Vincent A.T."/>
            <person name="Schiettekatte O."/>
            <person name="Bourhy P."/>
            <person name="Veyrier F.J."/>
            <person name="Picardeau M."/>
        </authorList>
    </citation>
    <scope>NUCLEOTIDE SEQUENCE [LARGE SCALE GENOMIC DNA]</scope>
    <source>
        <strain evidence="2">201702476</strain>
    </source>
</reference>
<feature type="transmembrane region" description="Helical" evidence="1">
    <location>
        <begin position="72"/>
        <end position="94"/>
    </location>
</feature>
<comment type="caution">
    <text evidence="2">The sequence shown here is derived from an EMBL/GenBank/DDBJ whole genome shotgun (WGS) entry which is preliminary data.</text>
</comment>
<keyword evidence="1" id="KW-1133">Transmembrane helix</keyword>
<protein>
    <submittedName>
        <fullName evidence="2">Uncharacterized protein</fullName>
    </submittedName>
</protein>
<sequence length="130" mass="15044">MYLRGFAVWICIALVEMVHGILRAKLLTPRVGDLRSRQIAVFTGSFLIFIISYFTILWIGPQNAGDAFYIGLLWFVCMMVFELSVGRFAFGFTWKWLFNDFNLFKGRLLALGMAFLVIAPYVACRIRNLW</sequence>
<dbReference type="OrthoDB" id="281451at2"/>
<dbReference type="AlphaFoldDB" id="A0A4R9K777"/>